<proteinExistence type="predicted"/>
<dbReference type="Proteomes" id="UP000789901">
    <property type="component" value="Unassembled WGS sequence"/>
</dbReference>
<dbReference type="EMBL" id="CAJVQB010004279">
    <property type="protein sequence ID" value="CAG8631582.1"/>
    <property type="molecule type" value="Genomic_DNA"/>
</dbReference>
<keyword evidence="2" id="KW-1185">Reference proteome</keyword>
<name>A0ABN7UM83_GIGMA</name>
<evidence type="ECO:0000313" key="2">
    <source>
        <dbReference type="Proteomes" id="UP000789901"/>
    </source>
</evidence>
<sequence>LVSIIRLSIKRYKYISYKLSSKQEISQVEEEFFKKIEPTVIASSRKVMLELLECSTTDYGTDEVQKQIIDQELKHKEVIVKEASDSLVQNNENQMEVSFSPYNSLLEESVNEINPKEENIYSSIWASKSKKTPSTTSQKNVVYNFILWDILKEAQANRIRCCLNFYGKATIIQIQEYGKTKVVYVQLISKATSRVEALKKV</sequence>
<evidence type="ECO:0000313" key="1">
    <source>
        <dbReference type="EMBL" id="CAG8631582.1"/>
    </source>
</evidence>
<comment type="caution">
    <text evidence="1">The sequence shown here is derived from an EMBL/GenBank/DDBJ whole genome shotgun (WGS) entry which is preliminary data.</text>
</comment>
<feature type="non-terminal residue" evidence="1">
    <location>
        <position position="1"/>
    </location>
</feature>
<reference evidence="1 2" key="1">
    <citation type="submission" date="2021-06" db="EMBL/GenBank/DDBJ databases">
        <authorList>
            <person name="Kallberg Y."/>
            <person name="Tangrot J."/>
            <person name="Rosling A."/>
        </authorList>
    </citation>
    <scope>NUCLEOTIDE SEQUENCE [LARGE SCALE GENOMIC DNA]</scope>
    <source>
        <strain evidence="1 2">120-4 pot B 10/14</strain>
    </source>
</reference>
<accession>A0ABN7UM83</accession>
<gene>
    <name evidence="1" type="ORF">GMARGA_LOCUS8362</name>
</gene>
<protein>
    <submittedName>
        <fullName evidence="1">22545_t:CDS:1</fullName>
    </submittedName>
</protein>
<organism evidence="1 2">
    <name type="scientific">Gigaspora margarita</name>
    <dbReference type="NCBI Taxonomy" id="4874"/>
    <lineage>
        <taxon>Eukaryota</taxon>
        <taxon>Fungi</taxon>
        <taxon>Fungi incertae sedis</taxon>
        <taxon>Mucoromycota</taxon>
        <taxon>Glomeromycotina</taxon>
        <taxon>Glomeromycetes</taxon>
        <taxon>Diversisporales</taxon>
        <taxon>Gigasporaceae</taxon>
        <taxon>Gigaspora</taxon>
    </lineage>
</organism>